<organism evidence="1 2">
    <name type="scientific">Pectobacterium parmentieri</name>
    <dbReference type="NCBI Taxonomy" id="1905730"/>
    <lineage>
        <taxon>Bacteria</taxon>
        <taxon>Pseudomonadati</taxon>
        <taxon>Pseudomonadota</taxon>
        <taxon>Gammaproteobacteria</taxon>
        <taxon>Enterobacterales</taxon>
        <taxon>Pectobacteriaceae</taxon>
        <taxon>Pectobacterium</taxon>
    </lineage>
</organism>
<dbReference type="EMBL" id="PSZG01000001">
    <property type="protein sequence ID" value="RKO77846.1"/>
    <property type="molecule type" value="Genomic_DNA"/>
</dbReference>
<protein>
    <submittedName>
        <fullName evidence="1">Uncharacterized protein</fullName>
    </submittedName>
</protein>
<evidence type="ECO:0000313" key="1">
    <source>
        <dbReference type="EMBL" id="RKO77846.1"/>
    </source>
</evidence>
<dbReference type="Proteomes" id="UP000269665">
    <property type="component" value="Unassembled WGS sequence"/>
</dbReference>
<sequence>MAIKTFYFSQLAGLMIEGVGIHASYSVNLNVKDENTLNGKDVYISATGKSNAAKAAGSGNVIFWCKIKDLLNNKVYKLERKIGKYFAVGIDDIFIGSTEFQIQNERVSSPKIEIEVGYFYDSGYTGSVPPFPGSMKKVITLTPFCKVLTC</sequence>
<dbReference type="RefSeq" id="WP_033072181.1">
    <property type="nucleotide sequence ID" value="NZ_BSWE01000020.1"/>
</dbReference>
<dbReference type="GeneID" id="45852151"/>
<dbReference type="OrthoDB" id="6555652at2"/>
<gene>
    <name evidence="1" type="ORF">C5E00_14115</name>
</gene>
<dbReference type="AlphaFoldDB" id="A0A8B3FCD3"/>
<accession>A0A8B3FCD3</accession>
<dbReference type="KEGG" id="ppar:A8F97_22100"/>
<reference evidence="1 2" key="1">
    <citation type="journal article" date="2018" name="BMC Genomics">
        <title>High genomic variability in the plant pathogenic bacterium Pectobacterium parmentieri deciphered from de novo assembled complete genomes.</title>
        <authorList>
            <person name="Zoledowska S."/>
            <person name="Motyka-Pomagruk A."/>
            <person name="Sledz W."/>
            <person name="Mengoni A."/>
            <person name="Lojkowska E."/>
        </authorList>
    </citation>
    <scope>NUCLEOTIDE SEQUENCE [LARGE SCALE GENOMIC DNA]</scope>
    <source>
        <strain evidence="1 2">IFB5626</strain>
    </source>
</reference>
<evidence type="ECO:0000313" key="2">
    <source>
        <dbReference type="Proteomes" id="UP000269665"/>
    </source>
</evidence>
<proteinExistence type="predicted"/>
<comment type="caution">
    <text evidence="1">The sequence shown here is derived from an EMBL/GenBank/DDBJ whole genome shotgun (WGS) entry which is preliminary data.</text>
</comment>
<name>A0A8B3FCD3_PECPM</name>